<gene>
    <name evidence="2" type="primary">mak</name>
    <name evidence="2" type="ORF">CENDO_03850</name>
</gene>
<dbReference type="InterPro" id="IPR002575">
    <property type="entry name" value="Aminoglycoside_PTrfase"/>
</dbReference>
<keyword evidence="3" id="KW-1185">Reference proteome</keyword>
<name>A0A4P7QEY0_9CORY</name>
<evidence type="ECO:0000313" key="3">
    <source>
        <dbReference type="Proteomes" id="UP000296352"/>
    </source>
</evidence>
<proteinExistence type="predicted"/>
<dbReference type="Gene3D" id="3.90.1200.10">
    <property type="match status" value="1"/>
</dbReference>
<dbReference type="Proteomes" id="UP000296352">
    <property type="component" value="Chromosome"/>
</dbReference>
<reference evidence="2 3" key="1">
    <citation type="submission" date="2019-04" db="EMBL/GenBank/DDBJ databases">
        <title>Corynebacterium endometrii sp. nov., isolated from the uterus of a cow with endometritis.</title>
        <authorList>
            <person name="Ballas P."/>
            <person name="Ruckert C."/>
            <person name="Wagener K."/>
            <person name="Drillich M."/>
            <person name="Kaempfer P."/>
            <person name="Busse H.-J."/>
            <person name="Ehling-Schulz M."/>
        </authorList>
    </citation>
    <scope>NUCLEOTIDE SEQUENCE [LARGE SCALE GENOMIC DNA]</scope>
    <source>
        <strain evidence="2 3">LMM-1653</strain>
    </source>
</reference>
<evidence type="ECO:0000313" key="2">
    <source>
        <dbReference type="EMBL" id="QCB28063.1"/>
    </source>
</evidence>
<feature type="domain" description="Aminoglycoside phosphotransferase" evidence="1">
    <location>
        <begin position="189"/>
        <end position="285"/>
    </location>
</feature>
<keyword evidence="2" id="KW-0808">Transferase</keyword>
<dbReference type="InterPro" id="IPR011009">
    <property type="entry name" value="Kinase-like_dom_sf"/>
</dbReference>
<evidence type="ECO:0000259" key="1">
    <source>
        <dbReference type="Pfam" id="PF01636"/>
    </source>
</evidence>
<organism evidence="2 3">
    <name type="scientific">Corynebacterium endometrii</name>
    <dbReference type="NCBI Taxonomy" id="2488819"/>
    <lineage>
        <taxon>Bacteria</taxon>
        <taxon>Bacillati</taxon>
        <taxon>Actinomycetota</taxon>
        <taxon>Actinomycetes</taxon>
        <taxon>Mycobacteriales</taxon>
        <taxon>Corynebacteriaceae</taxon>
        <taxon>Corynebacterium</taxon>
    </lineage>
</organism>
<protein>
    <submittedName>
        <fullName evidence="2">Maltokinase</fullName>
        <ecNumber evidence="2">2.7.1.175</ecNumber>
    </submittedName>
</protein>
<dbReference type="RefSeq" id="WP_136140853.1">
    <property type="nucleotide sequence ID" value="NZ_CP039247.1"/>
</dbReference>
<sequence length="393" mass="42707">MPLHNPHTLAATLMSARFYGAKSEPIDEVTVLREAPCGPFHWLIVNVRHGETQDLYQLLVNDADEDVLGTPEGAAAYREAIGDIAEISGDTGVTGNPRPFKGEQSNTSVVFGGRMYKVFRRLEHGLNPDVELLSEITDCPHVAPVHGHTSYDLDGVKVTLSMVQDLVPGATDGWKYALALTGEPTAFLPEARALGAATARVHADLAAAFDTESTPARQLAQRLRGHFSSLKKRAPELSEVEEAVMGVYAALASRGESVNLQRIHGDLHLGQVLRSENGYTLVDFEGEPARDLEDRRRPDAAARDVAGLVRSIDYAAHFNNGGSPTAESEEWAAGAIGALLEGYGYDTRDAFQALLLRALVLDKACYELVYEANNRPDWIDIPRSAIRRLTAEG</sequence>
<dbReference type="EC" id="2.7.1.175" evidence="2"/>
<dbReference type="Pfam" id="PF01636">
    <property type="entry name" value="APH"/>
    <property type="match status" value="1"/>
</dbReference>
<dbReference type="EMBL" id="CP039247">
    <property type="protein sequence ID" value="QCB28063.1"/>
    <property type="molecule type" value="Genomic_DNA"/>
</dbReference>
<dbReference type="AlphaFoldDB" id="A0A4P7QEY0"/>
<dbReference type="SUPFAM" id="SSF56112">
    <property type="entry name" value="Protein kinase-like (PK-like)"/>
    <property type="match status" value="1"/>
</dbReference>
<keyword evidence="2" id="KW-0418">Kinase</keyword>
<accession>A0A4P7QEY0</accession>
<dbReference type="KEGG" id="cee:CENDO_03850"/>
<dbReference type="OrthoDB" id="3787729at2"/>
<dbReference type="GO" id="GO:0016301">
    <property type="term" value="F:kinase activity"/>
    <property type="evidence" value="ECO:0007669"/>
    <property type="project" value="UniProtKB-KW"/>
</dbReference>